<protein>
    <submittedName>
        <fullName evidence="3">Oxidoreductase</fullName>
    </submittedName>
</protein>
<comment type="caution">
    <text evidence="3">The sequence shown here is derived from an EMBL/GenBank/DDBJ whole genome shotgun (WGS) entry which is preliminary data.</text>
</comment>
<reference evidence="3" key="2">
    <citation type="submission" date="2020-09" db="EMBL/GenBank/DDBJ databases">
        <authorList>
            <person name="Sun Q."/>
            <person name="Zhou Y."/>
        </authorList>
    </citation>
    <scope>NUCLEOTIDE SEQUENCE</scope>
    <source>
        <strain evidence="3">CGMCC 1.12426</strain>
    </source>
</reference>
<dbReference type="Proteomes" id="UP000605148">
    <property type="component" value="Unassembled WGS sequence"/>
</dbReference>
<dbReference type="SUPFAM" id="SSF51905">
    <property type="entry name" value="FAD/NAD(P)-binding domain"/>
    <property type="match status" value="1"/>
</dbReference>
<dbReference type="GO" id="GO:0005737">
    <property type="term" value="C:cytoplasm"/>
    <property type="evidence" value="ECO:0007669"/>
    <property type="project" value="TreeGrafter"/>
</dbReference>
<evidence type="ECO:0000313" key="4">
    <source>
        <dbReference type="Proteomes" id="UP000605148"/>
    </source>
</evidence>
<dbReference type="InterPro" id="IPR006076">
    <property type="entry name" value="FAD-dep_OxRdtase"/>
</dbReference>
<dbReference type="RefSeq" id="WP_150494084.1">
    <property type="nucleotide sequence ID" value="NZ_BMFA01000001.1"/>
</dbReference>
<dbReference type="GO" id="GO:0016491">
    <property type="term" value="F:oxidoreductase activity"/>
    <property type="evidence" value="ECO:0007669"/>
    <property type="project" value="UniProtKB-KW"/>
</dbReference>
<evidence type="ECO:0000256" key="1">
    <source>
        <dbReference type="ARBA" id="ARBA00023002"/>
    </source>
</evidence>
<gene>
    <name evidence="3" type="ORF">GCM10011316_04940</name>
</gene>
<dbReference type="Gene3D" id="3.50.50.60">
    <property type="entry name" value="FAD/NAD(P)-binding domain"/>
    <property type="match status" value="1"/>
</dbReference>
<reference evidence="3" key="1">
    <citation type="journal article" date="2014" name="Int. J. Syst. Evol. Microbiol.">
        <title>Complete genome sequence of Corynebacterium casei LMG S-19264T (=DSM 44701T), isolated from a smear-ripened cheese.</title>
        <authorList>
            <consortium name="US DOE Joint Genome Institute (JGI-PGF)"/>
            <person name="Walter F."/>
            <person name="Albersmeier A."/>
            <person name="Kalinowski J."/>
            <person name="Ruckert C."/>
        </authorList>
    </citation>
    <scope>NUCLEOTIDE SEQUENCE</scope>
    <source>
        <strain evidence="3">CGMCC 1.12426</strain>
    </source>
</reference>
<dbReference type="PANTHER" id="PTHR13847">
    <property type="entry name" value="SARCOSINE DEHYDROGENASE-RELATED"/>
    <property type="match status" value="1"/>
</dbReference>
<dbReference type="AlphaFoldDB" id="A0A916WVG7"/>
<sequence>MPDADLIGSYWETTVPGLPVDPPLAGERVVDLAVVGGGFAGLSAALRAAGAGASVAVLDAHHIGWGASGRNGGFCCLGGTKQSERDLIRAYGLGEARRFLAYQNEAVETVRARLASWNTDADVHSDGEIYLAHSQRAFQQFAAEAEFLETRFDAPARVLDRTALSDAGIAGPEFFGGLHVPQGFALNPMKYVLALADQVRLAGADIFANSLVTSIRRENGAWRLESPDGTVLAKKVVLAANGYARERVPAWLHGRTLPVMSSILVTRPLSDEELAAQGWTSDLMACDTRILLHYFRLLPDRRFLFGTRGGIFESPGATGAMYRRARKDFNRMFPAWSQVEMTHRWYGHVCLAWNLTPFVGPVPEMDGIYCAMAWHGSGVAMASFSGERVADLALGRIGPAALPQAVSQPFARFPVPALRKAYLQAAYWGYGLKDRLT</sequence>
<dbReference type="PANTHER" id="PTHR13847:SF281">
    <property type="entry name" value="FAD DEPENDENT OXIDOREDUCTASE DOMAIN-CONTAINING PROTEIN"/>
    <property type="match status" value="1"/>
</dbReference>
<organism evidence="3 4">
    <name type="scientific">Roseibium aquae</name>
    <dbReference type="NCBI Taxonomy" id="1323746"/>
    <lineage>
        <taxon>Bacteria</taxon>
        <taxon>Pseudomonadati</taxon>
        <taxon>Pseudomonadota</taxon>
        <taxon>Alphaproteobacteria</taxon>
        <taxon>Hyphomicrobiales</taxon>
        <taxon>Stappiaceae</taxon>
        <taxon>Roseibium</taxon>
    </lineage>
</organism>
<proteinExistence type="predicted"/>
<evidence type="ECO:0000259" key="2">
    <source>
        <dbReference type="Pfam" id="PF01266"/>
    </source>
</evidence>
<dbReference type="Pfam" id="PF01266">
    <property type="entry name" value="DAO"/>
    <property type="match status" value="1"/>
</dbReference>
<evidence type="ECO:0000313" key="3">
    <source>
        <dbReference type="EMBL" id="GGB35824.1"/>
    </source>
</evidence>
<dbReference type="InterPro" id="IPR036188">
    <property type="entry name" value="FAD/NAD-bd_sf"/>
</dbReference>
<feature type="domain" description="FAD dependent oxidoreductase" evidence="2">
    <location>
        <begin position="31"/>
        <end position="392"/>
    </location>
</feature>
<dbReference type="OrthoDB" id="9806601at2"/>
<dbReference type="EMBL" id="BMFA01000001">
    <property type="protein sequence ID" value="GGB35824.1"/>
    <property type="molecule type" value="Genomic_DNA"/>
</dbReference>
<keyword evidence="1" id="KW-0560">Oxidoreductase</keyword>
<accession>A0A916WVG7</accession>
<name>A0A916WVG7_9HYPH</name>
<keyword evidence="4" id="KW-1185">Reference proteome</keyword>
<dbReference type="Gene3D" id="3.30.9.10">
    <property type="entry name" value="D-Amino Acid Oxidase, subunit A, domain 2"/>
    <property type="match status" value="1"/>
</dbReference>